<dbReference type="InterPro" id="IPR050123">
    <property type="entry name" value="Prok_molybdopt-oxidoreductase"/>
</dbReference>
<dbReference type="GO" id="GO:0046872">
    <property type="term" value="F:metal ion binding"/>
    <property type="evidence" value="ECO:0007669"/>
    <property type="project" value="UniProtKB-KW"/>
</dbReference>
<evidence type="ECO:0000256" key="1">
    <source>
        <dbReference type="ARBA" id="ARBA00022485"/>
    </source>
</evidence>
<dbReference type="Proteomes" id="UP000515377">
    <property type="component" value="Chromosome"/>
</dbReference>
<dbReference type="PANTHER" id="PTHR43105">
    <property type="entry name" value="RESPIRATORY NITRATE REDUCTASE"/>
    <property type="match status" value="1"/>
</dbReference>
<evidence type="ECO:0000313" key="8">
    <source>
        <dbReference type="EMBL" id="QNG47032.1"/>
    </source>
</evidence>
<proteinExistence type="predicted"/>
<gene>
    <name evidence="8" type="ORF">H3V42_05215</name>
</gene>
<dbReference type="InterPro" id="IPR006656">
    <property type="entry name" value="Mopterin_OxRdtase"/>
</dbReference>
<name>A0A9X7UGJ4_SPHYA</name>
<dbReference type="GO" id="GO:0051539">
    <property type="term" value="F:4 iron, 4 sulfur cluster binding"/>
    <property type="evidence" value="ECO:0007669"/>
    <property type="project" value="UniProtKB-KW"/>
</dbReference>
<evidence type="ECO:0000256" key="3">
    <source>
        <dbReference type="ARBA" id="ARBA00023002"/>
    </source>
</evidence>
<dbReference type="GO" id="GO:0016491">
    <property type="term" value="F:oxidoreductase activity"/>
    <property type="evidence" value="ECO:0007669"/>
    <property type="project" value="UniProtKB-KW"/>
</dbReference>
<accession>A0A9X7UGJ4</accession>
<keyword evidence="1" id="KW-0004">4Fe-4S</keyword>
<dbReference type="InterPro" id="IPR006963">
    <property type="entry name" value="Mopterin_OxRdtase_4Fe-4S_dom"/>
</dbReference>
<evidence type="ECO:0000313" key="9">
    <source>
        <dbReference type="Proteomes" id="UP000515377"/>
    </source>
</evidence>
<dbReference type="EMBL" id="CP060122">
    <property type="protein sequence ID" value="QNG47032.1"/>
    <property type="molecule type" value="Genomic_DNA"/>
</dbReference>
<dbReference type="Gene3D" id="3.40.50.740">
    <property type="match status" value="1"/>
</dbReference>
<organism evidence="8 9">
    <name type="scientific">Sphingobium yanoikuyae</name>
    <name type="common">Sphingomonas yanoikuyae</name>
    <dbReference type="NCBI Taxonomy" id="13690"/>
    <lineage>
        <taxon>Bacteria</taxon>
        <taxon>Pseudomonadati</taxon>
        <taxon>Pseudomonadota</taxon>
        <taxon>Alphaproteobacteria</taxon>
        <taxon>Sphingomonadales</taxon>
        <taxon>Sphingomonadaceae</taxon>
        <taxon>Sphingobium</taxon>
    </lineage>
</organism>
<evidence type="ECO:0000256" key="5">
    <source>
        <dbReference type="ARBA" id="ARBA00023014"/>
    </source>
</evidence>
<dbReference type="Gene3D" id="3.40.228.10">
    <property type="entry name" value="Dimethylsulfoxide Reductase, domain 2"/>
    <property type="match status" value="1"/>
</dbReference>
<dbReference type="PROSITE" id="PS51669">
    <property type="entry name" value="4FE4S_MOW_BIS_MGD"/>
    <property type="match status" value="1"/>
</dbReference>
<evidence type="ECO:0000256" key="6">
    <source>
        <dbReference type="SAM" id="MobiDB-lite"/>
    </source>
</evidence>
<keyword evidence="3" id="KW-0560">Oxidoreductase</keyword>
<keyword evidence="2" id="KW-0479">Metal-binding</keyword>
<dbReference type="Pfam" id="PF04879">
    <property type="entry name" value="Molybdop_Fe4S4"/>
    <property type="match status" value="1"/>
</dbReference>
<protein>
    <submittedName>
        <fullName evidence="8">Molybdopterin-dependent oxidoreductase</fullName>
    </submittedName>
</protein>
<sequence>MAVIRTLCGRCGVGCGLRAITGEDRDLMVEGDRMHPANAGRLCGRGLEIAEEVGLEGRLLQPMIDGRPQRWEKAIAQVARRLSAVIAQHGPDSVALHVGGGLLTEDYYVANKLMKGFIGSAHVDAGWAANDGAALAQHAAYGEDVMPAAYEDIERAELILMIGADLAQDHPVLNARIAAARAEQGVELLSLAPPGEGTSVEADLRIDVPREGMAAWIAGLLRHCHDTGATDGDYLARSVSVPDDFWAQLRTRHDLWSVARGCGLSPVELRALYDRIAAVPRIVTLFGGADEGLARAVIDFHLATGRIGRPGAAPFAMTAAANGMGGREVGCNATGLAAHRGFTAEAMAQVGRFWSAEAMATGPGLDGAQLAEAVRGGRIRALWSISGDGIDPAWLRAALDAVPLAIRSTPWADPERDGRGIALPSASWVEKDGTLTGADRLISRQRRLFPLPGDAKPDWWIVTQVARAMGWQAAFHYEWAAEIYREHVRLTAYGNEGARLLNLRRHAPISNPAYEELTPWRWGELPFDEGRFPTPDGKARLLPPVLGGRSPGDGAPTRQ</sequence>
<dbReference type="RefSeq" id="WP_185705882.1">
    <property type="nucleotide sequence ID" value="NZ_JBCNKW010000007.1"/>
</dbReference>
<dbReference type="SUPFAM" id="SSF53706">
    <property type="entry name" value="Formate dehydrogenase/DMSO reductase, domains 1-3"/>
    <property type="match status" value="1"/>
</dbReference>
<dbReference type="InterPro" id="IPR027467">
    <property type="entry name" value="MopterinOxRdtase_cofactor_BS"/>
</dbReference>
<dbReference type="Gene3D" id="2.20.25.90">
    <property type="entry name" value="ADC-like domains"/>
    <property type="match status" value="1"/>
</dbReference>
<evidence type="ECO:0000259" key="7">
    <source>
        <dbReference type="PROSITE" id="PS51669"/>
    </source>
</evidence>
<feature type="region of interest" description="Disordered" evidence="6">
    <location>
        <begin position="531"/>
        <end position="559"/>
    </location>
</feature>
<dbReference type="PROSITE" id="PS00551">
    <property type="entry name" value="MOLYBDOPTERIN_PROK_1"/>
    <property type="match status" value="1"/>
</dbReference>
<dbReference type="SMART" id="SM00926">
    <property type="entry name" value="Molybdop_Fe4S4"/>
    <property type="match status" value="1"/>
</dbReference>
<reference evidence="8 9" key="1">
    <citation type="submission" date="2020-07" db="EMBL/GenBank/DDBJ databases">
        <title>Whole genome sequence of Sphingobium yanoikuyae A3.</title>
        <authorList>
            <person name="Han S.-S."/>
        </authorList>
    </citation>
    <scope>NUCLEOTIDE SEQUENCE [LARGE SCALE GENOMIC DNA]</scope>
    <source>
        <strain evidence="8 9">A3</strain>
    </source>
</reference>
<dbReference type="GO" id="GO:0016020">
    <property type="term" value="C:membrane"/>
    <property type="evidence" value="ECO:0007669"/>
    <property type="project" value="TreeGrafter"/>
</dbReference>
<evidence type="ECO:0000256" key="4">
    <source>
        <dbReference type="ARBA" id="ARBA00023004"/>
    </source>
</evidence>
<dbReference type="Pfam" id="PF00384">
    <property type="entry name" value="Molybdopterin"/>
    <property type="match status" value="2"/>
</dbReference>
<keyword evidence="5" id="KW-0411">Iron-sulfur</keyword>
<feature type="domain" description="4Fe-4S Mo/W bis-MGD-type" evidence="7">
    <location>
        <begin position="1"/>
        <end position="57"/>
    </location>
</feature>
<evidence type="ECO:0000256" key="2">
    <source>
        <dbReference type="ARBA" id="ARBA00022723"/>
    </source>
</evidence>
<dbReference type="AlphaFoldDB" id="A0A9X7UGJ4"/>
<keyword evidence="4" id="KW-0408">Iron</keyword>
<dbReference type="PANTHER" id="PTHR43105:SF9">
    <property type="entry name" value="NADPH-FE(3+) OXIDOREDUCTASE SUBUNIT ALPHA"/>
    <property type="match status" value="1"/>
</dbReference>